<dbReference type="PANTHER" id="PTHR33055">
    <property type="entry name" value="TRANSPOSASE FOR INSERTION SEQUENCE ELEMENT IS1111A"/>
    <property type="match status" value="1"/>
</dbReference>
<feature type="domain" description="Transposase IS116/IS110/IS902 C-terminal" evidence="2">
    <location>
        <begin position="275"/>
        <end position="359"/>
    </location>
</feature>
<dbReference type="InterPro" id="IPR047650">
    <property type="entry name" value="Transpos_IS110"/>
</dbReference>
<dbReference type="InterPro" id="IPR003346">
    <property type="entry name" value="Transposase_20"/>
</dbReference>
<name>A0ABT7P2H3_MYCIT</name>
<dbReference type="Pfam" id="PF02371">
    <property type="entry name" value="Transposase_20"/>
    <property type="match status" value="1"/>
</dbReference>
<feature type="domain" description="Transposase IS110-like N-terminal" evidence="1">
    <location>
        <begin position="3"/>
        <end position="160"/>
    </location>
</feature>
<dbReference type="NCBIfam" id="NF033542">
    <property type="entry name" value="transpos_IS110"/>
    <property type="match status" value="1"/>
</dbReference>
<protein>
    <submittedName>
        <fullName evidence="3">IS110 family transposase</fullName>
    </submittedName>
</protein>
<dbReference type="PANTHER" id="PTHR33055:SF3">
    <property type="entry name" value="PUTATIVE TRANSPOSASE FOR IS117-RELATED"/>
    <property type="match status" value="1"/>
</dbReference>
<dbReference type="Proteomes" id="UP001529272">
    <property type="component" value="Unassembled WGS sequence"/>
</dbReference>
<gene>
    <name evidence="3" type="ORF">QRB35_15855</name>
</gene>
<organism evidence="3 4">
    <name type="scientific">Mycobacterium intracellulare subsp. chimaera</name>
    <dbReference type="NCBI Taxonomy" id="222805"/>
    <lineage>
        <taxon>Bacteria</taxon>
        <taxon>Bacillati</taxon>
        <taxon>Actinomycetota</taxon>
        <taxon>Actinomycetes</taxon>
        <taxon>Mycobacteriales</taxon>
        <taxon>Mycobacteriaceae</taxon>
        <taxon>Mycobacterium</taxon>
        <taxon>Mycobacterium avium complex (MAC)</taxon>
    </lineage>
</organism>
<dbReference type="InterPro" id="IPR002525">
    <property type="entry name" value="Transp_IS110-like_N"/>
</dbReference>
<reference evidence="4" key="1">
    <citation type="submission" date="2023-06" db="EMBL/GenBank/DDBJ databases">
        <title>Itaconate inhibition of nontuberculous mycobacteria.</title>
        <authorList>
            <person name="Spilker T."/>
        </authorList>
    </citation>
    <scope>NUCLEOTIDE SEQUENCE [LARGE SCALE GENOMIC DNA]</scope>
    <source>
        <strain evidence="4">FLAC1071</strain>
    </source>
</reference>
<evidence type="ECO:0000259" key="2">
    <source>
        <dbReference type="Pfam" id="PF02371"/>
    </source>
</evidence>
<reference evidence="3 4" key="2">
    <citation type="submission" date="2023-06" db="EMBL/GenBank/DDBJ databases">
        <title>Itaconate inhibition of nontuberculous mycobacteria.</title>
        <authorList>
            <person name="Breen P."/>
            <person name="Zimbric M."/>
            <person name="Caverly L."/>
        </authorList>
    </citation>
    <scope>NUCLEOTIDE SEQUENCE [LARGE SCALE GENOMIC DNA]</scope>
    <source>
        <strain evidence="3 4">FLAC1071</strain>
    </source>
</reference>
<proteinExistence type="predicted"/>
<comment type="caution">
    <text evidence="3">The sequence shown here is derived from an EMBL/GenBank/DDBJ whole genome shotgun (WGS) entry which is preliminary data.</text>
</comment>
<dbReference type="RefSeq" id="WP_289114806.1">
    <property type="nucleotide sequence ID" value="NZ_JASZZX010000013.1"/>
</dbReference>
<dbReference type="Pfam" id="PF01548">
    <property type="entry name" value="DEDD_Tnp_IS110"/>
    <property type="match status" value="1"/>
</dbReference>
<keyword evidence="4" id="KW-1185">Reference proteome</keyword>
<evidence type="ECO:0000313" key="4">
    <source>
        <dbReference type="Proteomes" id="UP001529272"/>
    </source>
</evidence>
<evidence type="ECO:0000313" key="3">
    <source>
        <dbReference type="EMBL" id="MDM3927487.1"/>
    </source>
</evidence>
<evidence type="ECO:0000259" key="1">
    <source>
        <dbReference type="Pfam" id="PF01548"/>
    </source>
</evidence>
<sequence>MFCGIDWAEDHHDVALVDGSGHVEAQLRIGDDAAGYRQLVDVLADHGDTPEDPIPVAIETGRGLLVACLHASGRAVYAINPLAAARYRERHTVSRRKSDAGDAVILANILRTDAHAHRPVPMNTELAQAITVLARAQQDAVWNRQQVVNQLRSHLREYYPAALLAFQQQSNGGLARADARAILAVAPTPSHAAKLTRGQLWAALKRSGRTRDFDAAIDRIQAVFRADYLRQRPQVEAAMGHQMLALLRQVDAACAAADDLAAATVAQFDKHPDARILLSFPGLGPLTAARVLAEIGDDRTRFTDARALKAYAGASPVTRASGKSRVVAHRHIKNQRLAHAGFLWALSSLRASSAANAHYRRRRDHGDGHAQAQRHLFNKFLGQLHHCLHTHQLYDETQAFGPPLAVAA</sequence>
<accession>A0ABT7P2H3</accession>
<dbReference type="EMBL" id="JASZZX010000013">
    <property type="protein sequence ID" value="MDM3927487.1"/>
    <property type="molecule type" value="Genomic_DNA"/>
</dbReference>